<protein>
    <submittedName>
        <fullName evidence="1">Uncharacterized protein</fullName>
    </submittedName>
</protein>
<evidence type="ECO:0000313" key="2">
    <source>
        <dbReference type="Proteomes" id="UP001165960"/>
    </source>
</evidence>
<dbReference type="Proteomes" id="UP001165960">
    <property type="component" value="Unassembled WGS sequence"/>
</dbReference>
<accession>A0ACC2TY19</accession>
<sequence>MTPPLTLRPDCPQESVTANESTSTQIFGVMLAPFIWWALSAGPAGCLPASSQETPTGWIPDTDAGILAGKGLEELLILQEQNDVLTLEFLHLKDVTPTQLVPGLKPGHTLMASEKKVHHWHLM</sequence>
<dbReference type="EMBL" id="QTSX02001677">
    <property type="protein sequence ID" value="KAJ9079658.1"/>
    <property type="molecule type" value="Genomic_DNA"/>
</dbReference>
<proteinExistence type="predicted"/>
<comment type="caution">
    <text evidence="1">The sequence shown here is derived from an EMBL/GenBank/DDBJ whole genome shotgun (WGS) entry which is preliminary data.</text>
</comment>
<keyword evidence="2" id="KW-1185">Reference proteome</keyword>
<reference evidence="1" key="1">
    <citation type="submission" date="2022-04" db="EMBL/GenBank/DDBJ databases">
        <title>Genome of the entomopathogenic fungus Entomophthora muscae.</title>
        <authorList>
            <person name="Elya C."/>
            <person name="Lovett B.R."/>
            <person name="Lee E."/>
            <person name="Macias A.M."/>
            <person name="Hajek A.E."/>
            <person name="De Bivort B.L."/>
            <person name="Kasson M.T."/>
            <person name="De Fine Licht H.H."/>
            <person name="Stajich J.E."/>
        </authorList>
    </citation>
    <scope>NUCLEOTIDE SEQUENCE</scope>
    <source>
        <strain evidence="1">Berkeley</strain>
    </source>
</reference>
<gene>
    <name evidence="1" type="ORF">DSO57_1033106</name>
</gene>
<organism evidence="1 2">
    <name type="scientific">Entomophthora muscae</name>
    <dbReference type="NCBI Taxonomy" id="34485"/>
    <lineage>
        <taxon>Eukaryota</taxon>
        <taxon>Fungi</taxon>
        <taxon>Fungi incertae sedis</taxon>
        <taxon>Zoopagomycota</taxon>
        <taxon>Entomophthoromycotina</taxon>
        <taxon>Entomophthoromycetes</taxon>
        <taxon>Entomophthorales</taxon>
        <taxon>Entomophthoraceae</taxon>
        <taxon>Entomophthora</taxon>
    </lineage>
</organism>
<name>A0ACC2TY19_9FUNG</name>
<evidence type="ECO:0000313" key="1">
    <source>
        <dbReference type="EMBL" id="KAJ9079658.1"/>
    </source>
</evidence>